<accession>A0AA38WSF1</accession>
<gene>
    <name evidence="4" type="ORF">OSB04_006016</name>
</gene>
<comment type="caution">
    <text evidence="4">The sequence shown here is derived from an EMBL/GenBank/DDBJ whole genome shotgun (WGS) entry which is preliminary data.</text>
</comment>
<dbReference type="PANTHER" id="PTHR46932">
    <property type="entry name" value="HEAVY METAL-ASSOCIATED ISOPRENYLATED PLANT PROTEIN 47"/>
    <property type="match status" value="1"/>
</dbReference>
<sequence>MARQKIVVKVAMHCEKKARKALQVVVSICGVESAAFEGPDKDQIVVIGEGIDSVKLTAKLRKCVGHTDLVSVGLEEEKNKDEDESKPTMEFYPYQYYGCYGAPLPCYSAPTPCYGYMMATSTPTWETFGRRKHEIKGRYRLEKDFYTESSSFFVGAVYYWVSVDSSKSADSGKCCLRFSLGNTVARATVVFVYQEQKIMVKVAIPCEKKARKALQVVVSICGVESAAFEGPDKDQIAVIGEGIDPVKLTAKLRKCVGYTDLVNVGLVVEEKEEEKKDDEKKEDEKEDKDESKPTMEFCPYQYYGCYSAPVPWYGAPVPWYDAPVPCYGPPAPCYGYMM</sequence>
<evidence type="ECO:0000259" key="3">
    <source>
        <dbReference type="PROSITE" id="PS50846"/>
    </source>
</evidence>
<evidence type="ECO:0000313" key="5">
    <source>
        <dbReference type="Proteomes" id="UP001172457"/>
    </source>
</evidence>
<dbReference type="Gene3D" id="3.30.70.100">
    <property type="match status" value="2"/>
</dbReference>
<comment type="subcellular location">
    <subcellularLocation>
        <location evidence="1">Membrane</location>
        <topology evidence="1">Peripheral membrane protein</topology>
    </subcellularLocation>
</comment>
<dbReference type="InterPro" id="IPR006121">
    <property type="entry name" value="HMA_dom"/>
</dbReference>
<dbReference type="PANTHER" id="PTHR46932:SF12">
    <property type="entry name" value="HEAVY METAL-ASSOCIATED ISOPRENYLATED PLANT PROTEIN 47"/>
    <property type="match status" value="1"/>
</dbReference>
<evidence type="ECO:0000256" key="1">
    <source>
        <dbReference type="ARBA" id="ARBA00004170"/>
    </source>
</evidence>
<protein>
    <recommendedName>
        <fullName evidence="3">HMA domain-containing protein</fullName>
    </recommendedName>
</protein>
<dbReference type="PROSITE" id="PS50846">
    <property type="entry name" value="HMA_2"/>
    <property type="match status" value="1"/>
</dbReference>
<organism evidence="4 5">
    <name type="scientific">Centaurea solstitialis</name>
    <name type="common">yellow star-thistle</name>
    <dbReference type="NCBI Taxonomy" id="347529"/>
    <lineage>
        <taxon>Eukaryota</taxon>
        <taxon>Viridiplantae</taxon>
        <taxon>Streptophyta</taxon>
        <taxon>Embryophyta</taxon>
        <taxon>Tracheophyta</taxon>
        <taxon>Spermatophyta</taxon>
        <taxon>Magnoliopsida</taxon>
        <taxon>eudicotyledons</taxon>
        <taxon>Gunneridae</taxon>
        <taxon>Pentapetalae</taxon>
        <taxon>asterids</taxon>
        <taxon>campanulids</taxon>
        <taxon>Asterales</taxon>
        <taxon>Asteraceae</taxon>
        <taxon>Carduoideae</taxon>
        <taxon>Cardueae</taxon>
        <taxon>Centaureinae</taxon>
        <taxon>Centaurea</taxon>
    </lineage>
</organism>
<proteinExistence type="predicted"/>
<dbReference type="Proteomes" id="UP001172457">
    <property type="component" value="Chromosome 2"/>
</dbReference>
<feature type="domain" description="HMA" evidence="3">
    <location>
        <begin position="3"/>
        <end position="72"/>
    </location>
</feature>
<name>A0AA38WSF1_9ASTR</name>
<dbReference type="AlphaFoldDB" id="A0AA38WSF1"/>
<dbReference type="EMBL" id="JARYMX010000002">
    <property type="protein sequence ID" value="KAJ9560856.1"/>
    <property type="molecule type" value="Genomic_DNA"/>
</dbReference>
<dbReference type="GO" id="GO:0046872">
    <property type="term" value="F:metal ion binding"/>
    <property type="evidence" value="ECO:0007669"/>
    <property type="project" value="InterPro"/>
</dbReference>
<feature type="compositionally biased region" description="Basic and acidic residues" evidence="2">
    <location>
        <begin position="273"/>
        <end position="292"/>
    </location>
</feature>
<dbReference type="GO" id="GO:0009626">
    <property type="term" value="P:plant-type hypersensitive response"/>
    <property type="evidence" value="ECO:0007669"/>
    <property type="project" value="UniProtKB-KW"/>
</dbReference>
<dbReference type="InterPro" id="IPR042885">
    <property type="entry name" value="HIPP47/16"/>
</dbReference>
<dbReference type="GO" id="GO:0016020">
    <property type="term" value="C:membrane"/>
    <property type="evidence" value="ECO:0007669"/>
    <property type="project" value="UniProtKB-SubCell"/>
</dbReference>
<keyword evidence="5" id="KW-1185">Reference proteome</keyword>
<evidence type="ECO:0000256" key="2">
    <source>
        <dbReference type="SAM" id="MobiDB-lite"/>
    </source>
</evidence>
<feature type="region of interest" description="Disordered" evidence="2">
    <location>
        <begin position="272"/>
        <end position="292"/>
    </location>
</feature>
<reference evidence="4" key="1">
    <citation type="submission" date="2023-03" db="EMBL/GenBank/DDBJ databases">
        <title>Chromosome-scale reference genome and RAD-based genetic map of yellow starthistle (Centaurea solstitialis) reveal putative structural variation and QTLs associated with invader traits.</title>
        <authorList>
            <person name="Reatini B."/>
            <person name="Cang F.A."/>
            <person name="Jiang Q."/>
            <person name="Mckibben M.T.W."/>
            <person name="Barker M.S."/>
            <person name="Rieseberg L.H."/>
            <person name="Dlugosch K.M."/>
        </authorList>
    </citation>
    <scope>NUCLEOTIDE SEQUENCE</scope>
    <source>
        <strain evidence="4">CAN-66</strain>
        <tissue evidence="4">Leaf</tissue>
    </source>
</reference>
<evidence type="ECO:0000313" key="4">
    <source>
        <dbReference type="EMBL" id="KAJ9560856.1"/>
    </source>
</evidence>